<name>A0A948THF6_9GAMM</name>
<accession>A0A948THF6</accession>
<dbReference type="EMBL" id="JAHLFE010000193">
    <property type="protein sequence ID" value="MBU3845076.1"/>
    <property type="molecule type" value="Genomic_DNA"/>
</dbReference>
<comment type="caution">
    <text evidence="1">The sequence shown here is derived from an EMBL/GenBank/DDBJ whole genome shotgun (WGS) entry which is preliminary data.</text>
</comment>
<reference evidence="1" key="1">
    <citation type="journal article" date="2021" name="PeerJ">
        <title>Extensive microbial diversity within the chicken gut microbiome revealed by metagenomics and culture.</title>
        <authorList>
            <person name="Gilroy R."/>
            <person name="Ravi A."/>
            <person name="Getino M."/>
            <person name="Pursley I."/>
            <person name="Horton D.L."/>
            <person name="Alikhan N.F."/>
            <person name="Baker D."/>
            <person name="Gharbi K."/>
            <person name="Hall N."/>
            <person name="Watson M."/>
            <person name="Adriaenssens E.M."/>
            <person name="Foster-Nyarko E."/>
            <person name="Jarju S."/>
            <person name="Secka A."/>
            <person name="Antonio M."/>
            <person name="Oren A."/>
            <person name="Chaudhuri R.R."/>
            <person name="La Ragione R."/>
            <person name="Hildebrand F."/>
            <person name="Pallen M.J."/>
        </authorList>
    </citation>
    <scope>NUCLEOTIDE SEQUENCE</scope>
    <source>
        <strain evidence="1">378</strain>
    </source>
</reference>
<protein>
    <submittedName>
        <fullName evidence="1">Uncharacterized protein</fullName>
    </submittedName>
</protein>
<organism evidence="1 2">
    <name type="scientific">Candidatus Anaerobiospirillum pullicola</name>
    <dbReference type="NCBI Taxonomy" id="2838451"/>
    <lineage>
        <taxon>Bacteria</taxon>
        <taxon>Pseudomonadati</taxon>
        <taxon>Pseudomonadota</taxon>
        <taxon>Gammaproteobacteria</taxon>
        <taxon>Aeromonadales</taxon>
        <taxon>Succinivibrionaceae</taxon>
        <taxon>Anaerobiospirillum</taxon>
    </lineage>
</organism>
<evidence type="ECO:0000313" key="2">
    <source>
        <dbReference type="Proteomes" id="UP000733611"/>
    </source>
</evidence>
<sequence>MSISNISHASPWLAVKVAAAQAQQVQANKPSGFAAYLEQANAVEQVGSVTRGTNASAAAATTNGTATTMNPVLQQATASNSPALYGKQDQAAGVGATAHGLQQTFSAAASGAEFAQVLSAAQQQLGTNSTIVGNSHPLSAYWSQQDGSVASAGATYSSASQELTAKAQALTLAQIRAQRAALEEGPLGVNPQNSSAEAILNATEAISPEAASAAASVDSSTAAALMSSNTASGGSIIDPSLARAHALSADAAQVIRTIEAVNVFYEAERAKEAAASREQSSDLQVVSLADKTLDFSAMLPAGMRSFLQELRCSESEINDFVNVVVFGSAHGPHGHNAAQFLGQDSITGAQLKDKLQSLLDSAHINSTALERGDFDFVLRSQGQGLGQTLAVNNGADLEARTIERELDNTFKRDMALLQVMSRSNNQSASLF</sequence>
<reference evidence="1" key="2">
    <citation type="submission" date="2021-04" db="EMBL/GenBank/DDBJ databases">
        <authorList>
            <person name="Gilroy R."/>
        </authorList>
    </citation>
    <scope>NUCLEOTIDE SEQUENCE</scope>
    <source>
        <strain evidence="1">378</strain>
    </source>
</reference>
<evidence type="ECO:0000313" key="1">
    <source>
        <dbReference type="EMBL" id="MBU3845076.1"/>
    </source>
</evidence>
<gene>
    <name evidence="1" type="ORF">H9847_09495</name>
</gene>
<proteinExistence type="predicted"/>
<dbReference type="Proteomes" id="UP000733611">
    <property type="component" value="Unassembled WGS sequence"/>
</dbReference>
<dbReference type="AlphaFoldDB" id="A0A948THF6"/>